<feature type="region of interest" description="Disordered" evidence="5">
    <location>
        <begin position="359"/>
        <end position="433"/>
    </location>
</feature>
<dbReference type="NCBIfam" id="TIGR02937">
    <property type="entry name" value="sigma70-ECF"/>
    <property type="match status" value="1"/>
</dbReference>
<evidence type="ECO:0000256" key="2">
    <source>
        <dbReference type="ARBA" id="ARBA00023015"/>
    </source>
</evidence>
<proteinExistence type="inferred from homology"/>
<keyword evidence="2" id="KW-0805">Transcription regulation</keyword>
<dbReference type="PANTHER" id="PTHR43133">
    <property type="entry name" value="RNA POLYMERASE ECF-TYPE SIGMA FACTO"/>
    <property type="match status" value="1"/>
</dbReference>
<gene>
    <name evidence="7" type="ORF">GCM10022254_55010</name>
</gene>
<dbReference type="InterPro" id="IPR013325">
    <property type="entry name" value="RNA_pol_sigma_r2"/>
</dbReference>
<dbReference type="Gene3D" id="1.10.10.10">
    <property type="entry name" value="Winged helix-like DNA-binding domain superfamily/Winged helix DNA-binding domain"/>
    <property type="match status" value="1"/>
</dbReference>
<feature type="compositionally biased region" description="Gly residues" evidence="5">
    <location>
        <begin position="389"/>
        <end position="408"/>
    </location>
</feature>
<dbReference type="InterPro" id="IPR013324">
    <property type="entry name" value="RNA_pol_sigma_r3/r4-like"/>
</dbReference>
<comment type="similarity">
    <text evidence="1">Belongs to the sigma-70 factor family. ECF subfamily.</text>
</comment>
<sequence>MPRLSPSAPTSDRALVKGLHDGDDTALAALYDEYGERLYDYVLSMSGDEKVAADIVHDTFIDAGRRAPRMRDHLQLSSWLYGAARRRCIRRGRADTPFWDRDADFTDTPFLDRSEQDDPAPDWPPLDELHGLLRACLSRLEPVEQEIMVLAVRHGLRPARLGAALGLSSRRAALRVCRGRTELESALQKEIDRANRACAAAAEPEDVPEEPRSTAVAVLAARPPARRDEPSAPPPTDRPRGPGGDTTTQRHAADCPACARRGRVTATALLRRAPAPVLPAALRHRVMHTATDPELAGHRADIAARGGALTPAGLPSQPDVASPFTRRWLLTVGGMASALAAALAAVFAMGPGIKGDPLAWPPFHANPQPSITHESPQQGPGHDRPPSHGPGGGTGGPGHAPAGPGTGGKTPKAPASSAPPSSSTPRPPGVLVVGPTKVRLVGTKTTEVSLAAKSGPVTWTAMTSTDKLVLSETKGDMPANGTTRLTLTLRTAVIGLPGKGTLTFTDSTGTPQTIPVEWGASVL</sequence>
<keyword evidence="8" id="KW-1185">Reference proteome</keyword>
<evidence type="ECO:0000313" key="8">
    <source>
        <dbReference type="Proteomes" id="UP001501710"/>
    </source>
</evidence>
<evidence type="ECO:0000256" key="4">
    <source>
        <dbReference type="ARBA" id="ARBA00023163"/>
    </source>
</evidence>
<organism evidence="7 8">
    <name type="scientific">Actinomadura meridiana</name>
    <dbReference type="NCBI Taxonomy" id="559626"/>
    <lineage>
        <taxon>Bacteria</taxon>
        <taxon>Bacillati</taxon>
        <taxon>Actinomycetota</taxon>
        <taxon>Actinomycetes</taxon>
        <taxon>Streptosporangiales</taxon>
        <taxon>Thermomonosporaceae</taxon>
        <taxon>Actinomadura</taxon>
    </lineage>
</organism>
<feature type="region of interest" description="Disordered" evidence="5">
    <location>
        <begin position="201"/>
        <end position="257"/>
    </location>
</feature>
<name>A0ABP8CF79_9ACTN</name>
<dbReference type="SUPFAM" id="SSF88946">
    <property type="entry name" value="Sigma2 domain of RNA polymerase sigma factors"/>
    <property type="match status" value="1"/>
</dbReference>
<dbReference type="Pfam" id="PF04542">
    <property type="entry name" value="Sigma70_r2"/>
    <property type="match status" value="1"/>
</dbReference>
<dbReference type="SUPFAM" id="SSF88659">
    <property type="entry name" value="Sigma3 and sigma4 domains of RNA polymerase sigma factors"/>
    <property type="match status" value="1"/>
</dbReference>
<evidence type="ECO:0000256" key="5">
    <source>
        <dbReference type="SAM" id="MobiDB-lite"/>
    </source>
</evidence>
<dbReference type="PANTHER" id="PTHR43133:SF62">
    <property type="entry name" value="RNA POLYMERASE SIGMA FACTOR SIGZ"/>
    <property type="match status" value="1"/>
</dbReference>
<dbReference type="InterPro" id="IPR039425">
    <property type="entry name" value="RNA_pol_sigma-70-like"/>
</dbReference>
<dbReference type="EMBL" id="BAABAS010000020">
    <property type="protein sequence ID" value="GAA4238557.1"/>
    <property type="molecule type" value="Genomic_DNA"/>
</dbReference>
<reference evidence="8" key="1">
    <citation type="journal article" date="2019" name="Int. J. Syst. Evol. Microbiol.">
        <title>The Global Catalogue of Microorganisms (GCM) 10K type strain sequencing project: providing services to taxonomists for standard genome sequencing and annotation.</title>
        <authorList>
            <consortium name="The Broad Institute Genomics Platform"/>
            <consortium name="The Broad Institute Genome Sequencing Center for Infectious Disease"/>
            <person name="Wu L."/>
            <person name="Ma J."/>
        </authorList>
    </citation>
    <scope>NUCLEOTIDE SEQUENCE [LARGE SCALE GENOMIC DNA]</scope>
    <source>
        <strain evidence="8">JCM 17440</strain>
    </source>
</reference>
<keyword evidence="4" id="KW-0804">Transcription</keyword>
<keyword evidence="3" id="KW-0731">Sigma factor</keyword>
<dbReference type="InterPro" id="IPR036388">
    <property type="entry name" value="WH-like_DNA-bd_sf"/>
</dbReference>
<feature type="compositionally biased region" description="Polar residues" evidence="5">
    <location>
        <begin position="367"/>
        <end position="378"/>
    </location>
</feature>
<feature type="domain" description="RNA polymerase sigma-70 region 2" evidence="6">
    <location>
        <begin position="30"/>
        <end position="93"/>
    </location>
</feature>
<evidence type="ECO:0000313" key="7">
    <source>
        <dbReference type="EMBL" id="GAA4238557.1"/>
    </source>
</evidence>
<dbReference type="RefSeq" id="WP_344902097.1">
    <property type="nucleotide sequence ID" value="NZ_BAABAS010000020.1"/>
</dbReference>
<dbReference type="InterPro" id="IPR014284">
    <property type="entry name" value="RNA_pol_sigma-70_dom"/>
</dbReference>
<evidence type="ECO:0000256" key="3">
    <source>
        <dbReference type="ARBA" id="ARBA00023082"/>
    </source>
</evidence>
<dbReference type="Gene3D" id="1.10.1740.10">
    <property type="match status" value="1"/>
</dbReference>
<evidence type="ECO:0000256" key="1">
    <source>
        <dbReference type="ARBA" id="ARBA00010641"/>
    </source>
</evidence>
<accession>A0ABP8CF79</accession>
<comment type="caution">
    <text evidence="7">The sequence shown here is derived from an EMBL/GenBank/DDBJ whole genome shotgun (WGS) entry which is preliminary data.</text>
</comment>
<protein>
    <recommendedName>
        <fullName evidence="6">RNA polymerase sigma-70 region 2 domain-containing protein</fullName>
    </recommendedName>
</protein>
<dbReference type="Proteomes" id="UP001501710">
    <property type="component" value="Unassembled WGS sequence"/>
</dbReference>
<dbReference type="InterPro" id="IPR007627">
    <property type="entry name" value="RNA_pol_sigma70_r2"/>
</dbReference>
<feature type="compositionally biased region" description="Low complexity" evidence="5">
    <location>
        <begin position="409"/>
        <end position="424"/>
    </location>
</feature>
<evidence type="ECO:0000259" key="6">
    <source>
        <dbReference type="Pfam" id="PF04542"/>
    </source>
</evidence>